<protein>
    <submittedName>
        <fullName evidence="2">Uncharacterized protein</fullName>
    </submittedName>
</protein>
<proteinExistence type="predicted"/>
<name>A0AA87ZMF6_FICCA</name>
<sequence>MNENYNPVERRGKGGKERNSKSSQKNSKSLQTNNAGSGDAAELESPPSLCGRCSTRGSNSRPRCSTRTTTTPLSYLLLREHLELSMFQSCWREASRVRVVNRGGCRPSERAEKGNVSRGFLLLSFSFSGLCLSQPV</sequence>
<dbReference type="AlphaFoldDB" id="A0AA87ZMF6"/>
<feature type="compositionally biased region" description="Basic and acidic residues" evidence="1">
    <location>
        <begin position="8"/>
        <end position="20"/>
    </location>
</feature>
<evidence type="ECO:0000313" key="3">
    <source>
        <dbReference type="Proteomes" id="UP001187192"/>
    </source>
</evidence>
<accession>A0AA87ZMF6</accession>
<comment type="caution">
    <text evidence="2">The sequence shown here is derived from an EMBL/GenBank/DDBJ whole genome shotgun (WGS) entry which is preliminary data.</text>
</comment>
<reference evidence="2" key="1">
    <citation type="submission" date="2023-07" db="EMBL/GenBank/DDBJ databases">
        <title>draft genome sequence of fig (Ficus carica).</title>
        <authorList>
            <person name="Takahashi T."/>
            <person name="Nishimura K."/>
        </authorList>
    </citation>
    <scope>NUCLEOTIDE SEQUENCE</scope>
</reference>
<dbReference type="EMBL" id="BTGU01000008">
    <property type="protein sequence ID" value="GMN38868.1"/>
    <property type="molecule type" value="Genomic_DNA"/>
</dbReference>
<organism evidence="2 3">
    <name type="scientific">Ficus carica</name>
    <name type="common">Common fig</name>
    <dbReference type="NCBI Taxonomy" id="3494"/>
    <lineage>
        <taxon>Eukaryota</taxon>
        <taxon>Viridiplantae</taxon>
        <taxon>Streptophyta</taxon>
        <taxon>Embryophyta</taxon>
        <taxon>Tracheophyta</taxon>
        <taxon>Spermatophyta</taxon>
        <taxon>Magnoliopsida</taxon>
        <taxon>eudicotyledons</taxon>
        <taxon>Gunneridae</taxon>
        <taxon>Pentapetalae</taxon>
        <taxon>rosids</taxon>
        <taxon>fabids</taxon>
        <taxon>Rosales</taxon>
        <taxon>Moraceae</taxon>
        <taxon>Ficeae</taxon>
        <taxon>Ficus</taxon>
    </lineage>
</organism>
<evidence type="ECO:0000256" key="1">
    <source>
        <dbReference type="SAM" id="MobiDB-lite"/>
    </source>
</evidence>
<feature type="region of interest" description="Disordered" evidence="1">
    <location>
        <begin position="1"/>
        <end position="68"/>
    </location>
</feature>
<gene>
    <name evidence="2" type="ORF">TIFTF001_008099</name>
</gene>
<evidence type="ECO:0000313" key="2">
    <source>
        <dbReference type="EMBL" id="GMN38868.1"/>
    </source>
</evidence>
<feature type="compositionally biased region" description="Low complexity" evidence="1">
    <location>
        <begin position="58"/>
        <end position="68"/>
    </location>
</feature>
<feature type="compositionally biased region" description="Low complexity" evidence="1">
    <location>
        <begin position="21"/>
        <end position="34"/>
    </location>
</feature>
<keyword evidence="3" id="KW-1185">Reference proteome</keyword>
<dbReference type="Proteomes" id="UP001187192">
    <property type="component" value="Unassembled WGS sequence"/>
</dbReference>